<evidence type="ECO:0000259" key="6">
    <source>
        <dbReference type="Pfam" id="PF00389"/>
    </source>
</evidence>
<evidence type="ECO:0000256" key="2">
    <source>
        <dbReference type="ARBA" id="ARBA00022605"/>
    </source>
</evidence>
<reference evidence="8 9" key="1">
    <citation type="journal article" date="2019" name="ISME J.">
        <title>Isolation and characterization of a thermophilic sulfur- and iron-reducing thaumarchaeote from a terrestrial acidic hot spring.</title>
        <authorList>
            <person name="Kato S."/>
            <person name="Itoh T."/>
            <person name="Yuki M."/>
            <person name="Nagamori M."/>
            <person name="Ohnishi M."/>
            <person name="Uematsu K."/>
            <person name="Suzuki K."/>
            <person name="Takashina T."/>
            <person name="Ohkuma M."/>
        </authorList>
    </citation>
    <scope>NUCLEOTIDE SEQUENCE [LARGE SCALE GENOMIC DNA]</scope>
    <source>
        <strain evidence="8 9">NAS-02</strain>
    </source>
</reference>
<dbReference type="GO" id="GO:0004617">
    <property type="term" value="F:phosphoglycerate dehydrogenase activity"/>
    <property type="evidence" value="ECO:0007669"/>
    <property type="project" value="UniProtKB-EC"/>
</dbReference>
<dbReference type="SUPFAM" id="SSF52283">
    <property type="entry name" value="Formate/glycerate dehydrogenase catalytic domain-like"/>
    <property type="match status" value="1"/>
</dbReference>
<dbReference type="Proteomes" id="UP000509448">
    <property type="component" value="Chromosome"/>
</dbReference>
<dbReference type="CDD" id="cd05303">
    <property type="entry name" value="PGDH_2"/>
    <property type="match status" value="1"/>
</dbReference>
<keyword evidence="2" id="KW-0028">Amino-acid biosynthesis</keyword>
<keyword evidence="3 5" id="KW-0560">Oxidoreductase</keyword>
<dbReference type="Gene3D" id="3.40.50.720">
    <property type="entry name" value="NAD(P)-binding Rossmann-like Domain"/>
    <property type="match status" value="2"/>
</dbReference>
<keyword evidence="9" id="KW-1185">Reference proteome</keyword>
<dbReference type="InterPro" id="IPR006139">
    <property type="entry name" value="D-isomer_2_OHA_DH_cat_dom"/>
</dbReference>
<dbReference type="KEGG" id="ccai:NAS2_0285"/>
<evidence type="ECO:0000256" key="3">
    <source>
        <dbReference type="ARBA" id="ARBA00023002"/>
    </source>
</evidence>
<dbReference type="AlphaFoldDB" id="A0A4P2VKA1"/>
<dbReference type="PANTHER" id="PTHR42789:SF1">
    <property type="entry name" value="D-ISOMER SPECIFIC 2-HYDROXYACID DEHYDROGENASE FAMILY PROTEIN (AFU_ORTHOLOGUE AFUA_6G10090)"/>
    <property type="match status" value="1"/>
</dbReference>
<organism evidence="8 9">
    <name type="scientific">Conexivisphaera calida</name>
    <dbReference type="NCBI Taxonomy" id="1874277"/>
    <lineage>
        <taxon>Archaea</taxon>
        <taxon>Nitrososphaerota</taxon>
        <taxon>Conexivisphaeria</taxon>
        <taxon>Conexivisphaerales</taxon>
        <taxon>Conexivisphaeraceae</taxon>
        <taxon>Conexivisphaera</taxon>
    </lineage>
</organism>
<dbReference type="EC" id="1.1.1.95" evidence="8"/>
<dbReference type="InterPro" id="IPR036291">
    <property type="entry name" value="NAD(P)-bd_dom_sf"/>
</dbReference>
<evidence type="ECO:0000256" key="5">
    <source>
        <dbReference type="RuleBase" id="RU003719"/>
    </source>
</evidence>
<dbReference type="InterPro" id="IPR029752">
    <property type="entry name" value="D-isomer_DH_CS1"/>
</dbReference>
<dbReference type="InterPro" id="IPR050857">
    <property type="entry name" value="D-2-hydroxyacid_DH"/>
</dbReference>
<dbReference type="GO" id="GO:0008652">
    <property type="term" value="P:amino acid biosynthetic process"/>
    <property type="evidence" value="ECO:0007669"/>
    <property type="project" value="UniProtKB-KW"/>
</dbReference>
<feature type="domain" description="D-isomer specific 2-hydroxyacid dehydrogenase NAD-binding" evidence="7">
    <location>
        <begin position="111"/>
        <end position="287"/>
    </location>
</feature>
<keyword evidence="4" id="KW-0520">NAD</keyword>
<dbReference type="Pfam" id="PF00389">
    <property type="entry name" value="2-Hacid_dh"/>
    <property type="match status" value="1"/>
</dbReference>
<feature type="domain" description="D-isomer specific 2-hydroxyacid dehydrogenase catalytic" evidence="6">
    <location>
        <begin position="9"/>
        <end position="312"/>
    </location>
</feature>
<evidence type="ECO:0000313" key="9">
    <source>
        <dbReference type="Proteomes" id="UP000509448"/>
    </source>
</evidence>
<comment type="similarity">
    <text evidence="1 5">Belongs to the D-isomer specific 2-hydroxyacid dehydrogenase family.</text>
</comment>
<sequence length="315" mass="33994">MPRGLTVKVLITDEVDEAGVDMLRSAGFEVKYSPGMGKDELLGVIGQYHVLIVRSRTKVTKEVIERGRNLVVIGRSGVGLDNIDVETARARGIEVVNSPEALTNSTAELALGLMLAAARKIAYTHQQLSSGKWAKEESMGYELYGKTLGIIGFGRIGRRLAELASCMGMSVLAYDVVKPPEDSLRKVGAKLVGLEDLFAGSDFISIHVTLTPQTKGMIGEPLLRKAKRNAIIVNTSRGEVFDTQSLVKALESGWIAGAALDVYDKEPPEPGSKLLTLPNVVHTPHIGAQTYEAQRKSITMLAEKIISIIKSKGLS</sequence>
<dbReference type="SUPFAM" id="SSF51735">
    <property type="entry name" value="NAD(P)-binding Rossmann-fold domains"/>
    <property type="match status" value="1"/>
</dbReference>
<evidence type="ECO:0000313" key="8">
    <source>
        <dbReference type="EMBL" id="BBE41678.1"/>
    </source>
</evidence>
<dbReference type="EMBL" id="AP018732">
    <property type="protein sequence ID" value="BBE41678.1"/>
    <property type="molecule type" value="Genomic_DNA"/>
</dbReference>
<evidence type="ECO:0000256" key="1">
    <source>
        <dbReference type="ARBA" id="ARBA00005854"/>
    </source>
</evidence>
<dbReference type="PROSITE" id="PS00065">
    <property type="entry name" value="D_2_HYDROXYACID_DH_1"/>
    <property type="match status" value="1"/>
</dbReference>
<dbReference type="PANTHER" id="PTHR42789">
    <property type="entry name" value="D-ISOMER SPECIFIC 2-HYDROXYACID DEHYDROGENASE FAMILY PROTEIN (AFU_ORTHOLOGUE AFUA_6G10090)"/>
    <property type="match status" value="1"/>
</dbReference>
<dbReference type="FunFam" id="3.40.50.720:FF:000203">
    <property type="entry name" value="D-3-phosphoglycerate dehydrogenase (SerA)"/>
    <property type="match status" value="1"/>
</dbReference>
<name>A0A4P2VKA1_9ARCH</name>
<dbReference type="GO" id="GO:0051287">
    <property type="term" value="F:NAD binding"/>
    <property type="evidence" value="ECO:0007669"/>
    <property type="project" value="InterPro"/>
</dbReference>
<evidence type="ECO:0000259" key="7">
    <source>
        <dbReference type="Pfam" id="PF02826"/>
    </source>
</evidence>
<protein>
    <submittedName>
        <fullName evidence="8">D-3-phosphoglycerate dehydrogenase</fullName>
        <ecNumber evidence="8">1.1.1.95</ecNumber>
    </submittedName>
</protein>
<evidence type="ECO:0000256" key="4">
    <source>
        <dbReference type="ARBA" id="ARBA00023027"/>
    </source>
</evidence>
<dbReference type="InterPro" id="IPR006140">
    <property type="entry name" value="D-isomer_DH_NAD-bd"/>
</dbReference>
<accession>A0A4P2VKA1</accession>
<proteinExistence type="inferred from homology"/>
<gene>
    <name evidence="8" type="ORF">NAS2_0285</name>
</gene>
<dbReference type="Pfam" id="PF02826">
    <property type="entry name" value="2-Hacid_dh_C"/>
    <property type="match status" value="1"/>
</dbReference>